<evidence type="ECO:0000313" key="2">
    <source>
        <dbReference type="EMBL" id="RJO74735.1"/>
    </source>
</evidence>
<reference evidence="2 3" key="1">
    <citation type="submission" date="2018-09" db="EMBL/GenBank/DDBJ databases">
        <title>YIM PH21274 draft genome.</title>
        <authorList>
            <person name="Miao C."/>
        </authorList>
    </citation>
    <scope>NUCLEOTIDE SEQUENCE [LARGE SCALE GENOMIC DNA]</scope>
    <source>
        <strain evidence="2 3">YIM PH 21724</strain>
    </source>
</reference>
<feature type="chain" id="PRO_5039363758" description="Lipoprotein" evidence="1">
    <location>
        <begin position="27"/>
        <end position="174"/>
    </location>
</feature>
<dbReference type="AlphaFoldDB" id="A0A3A4K9T4"/>
<dbReference type="EMBL" id="QZFU01000019">
    <property type="protein sequence ID" value="RJO74735.1"/>
    <property type="molecule type" value="Genomic_DNA"/>
</dbReference>
<accession>A0A3A4K9T4</accession>
<name>A0A3A4K9T4_9NOCA</name>
<proteinExistence type="predicted"/>
<gene>
    <name evidence="2" type="ORF">D5S18_14830</name>
</gene>
<evidence type="ECO:0008006" key="4">
    <source>
        <dbReference type="Google" id="ProtNLM"/>
    </source>
</evidence>
<evidence type="ECO:0000313" key="3">
    <source>
        <dbReference type="Proteomes" id="UP000266677"/>
    </source>
</evidence>
<keyword evidence="1" id="KW-0732">Signal</keyword>
<feature type="signal peptide" evidence="1">
    <location>
        <begin position="1"/>
        <end position="26"/>
    </location>
</feature>
<dbReference type="RefSeq" id="WP_120041334.1">
    <property type="nucleotide sequence ID" value="NZ_QZFU01000019.1"/>
</dbReference>
<comment type="caution">
    <text evidence="2">The sequence shown here is derived from an EMBL/GenBank/DDBJ whole genome shotgun (WGS) entry which is preliminary data.</text>
</comment>
<sequence>MRRSAPLLASATLAALLTSCSGSTPAPPTPDRVPTGHGPMDPTWYQAVGGYFFHTADRGLSCGILDEAVGQSRHSAGCQGSTPPPPEMQACWNSAPDAAAMAVGESASYLCVNQGLFVGPPEDGGGQSGGQVLPAGASLTVHGFTCQTEQMGVSCRNDVSGHGFTMTPGTNRLF</sequence>
<keyword evidence="3" id="KW-1185">Reference proteome</keyword>
<protein>
    <recommendedName>
        <fullName evidence="4">Lipoprotein</fullName>
    </recommendedName>
</protein>
<dbReference type="OrthoDB" id="495539at2"/>
<dbReference type="Proteomes" id="UP000266677">
    <property type="component" value="Unassembled WGS sequence"/>
</dbReference>
<evidence type="ECO:0000256" key="1">
    <source>
        <dbReference type="SAM" id="SignalP"/>
    </source>
</evidence>
<organism evidence="2 3">
    <name type="scientific">Nocardia panacis</name>
    <dbReference type="NCBI Taxonomy" id="2340916"/>
    <lineage>
        <taxon>Bacteria</taxon>
        <taxon>Bacillati</taxon>
        <taxon>Actinomycetota</taxon>
        <taxon>Actinomycetes</taxon>
        <taxon>Mycobacteriales</taxon>
        <taxon>Nocardiaceae</taxon>
        <taxon>Nocardia</taxon>
    </lineage>
</organism>
<dbReference type="PROSITE" id="PS51257">
    <property type="entry name" value="PROKAR_LIPOPROTEIN"/>
    <property type="match status" value="1"/>
</dbReference>